<dbReference type="EMBL" id="CCKQ01007065">
    <property type="protein sequence ID" value="CDW78402.1"/>
    <property type="molecule type" value="Genomic_DNA"/>
</dbReference>
<dbReference type="OrthoDB" id="306975at2759"/>
<feature type="coiled-coil region" evidence="1">
    <location>
        <begin position="186"/>
        <end position="298"/>
    </location>
</feature>
<dbReference type="AlphaFoldDB" id="A0A078AA22"/>
<sequence>MSSVYLPQIINSSAQMVQDLNSSQITLPKKKKTASYGLIFSDGQQQQELNDDAIKKSIIDLNFRQLQDFEEPGTSQVIQKVRFQHYQDKRKNNLDIIERMIKISKGLYQPGENGSPMMRFNRSTQSTNRLNSTNLMFKSRLISTQLKNMRNASYDQFENENHNRSMISSQPDIPLREPLDFEFRLNRKMAKKIYEEEKKNKVLENKEKVKLDQVQQLKNLVQTYEKKEKKYVKEKKEGQQVLQHRIMQVKQRREQILDKKQRIMMMKEQELRQKEELIEQEYQKFQKKREEKIKAQQEELFLIDLEREREKKDKTGKTMMIKLKLEIFEQKLKTHEDKKIQEVEKVKERMSSINKKVEESKFLWTKEEYEQQQMHLAKKTYSRIIKSEKMKQDQINSSLYQIKTKNERRIENANLKQQEIMRKEIDKIRYLENRVKQRNDLIDEFYEAFKEDMDQKKELSFLRKIDQMENLQRTKNFYNMYRTKLIEKIQDKMNRAELVKENKERIREMYLTNHNLKNNLNRTSLSVNQKSRGDNGDLNKSSYL</sequence>
<accession>A0A078AA22</accession>
<reference evidence="3 4" key="1">
    <citation type="submission" date="2014-06" db="EMBL/GenBank/DDBJ databases">
        <authorList>
            <person name="Swart Estienne"/>
        </authorList>
    </citation>
    <scope>NUCLEOTIDE SEQUENCE [LARGE SCALE GENOMIC DNA]</scope>
    <source>
        <strain evidence="3 4">130c</strain>
    </source>
</reference>
<protein>
    <submittedName>
        <fullName evidence="3">Uncharacterized protein</fullName>
    </submittedName>
</protein>
<organism evidence="3 4">
    <name type="scientific">Stylonychia lemnae</name>
    <name type="common">Ciliate</name>
    <dbReference type="NCBI Taxonomy" id="5949"/>
    <lineage>
        <taxon>Eukaryota</taxon>
        <taxon>Sar</taxon>
        <taxon>Alveolata</taxon>
        <taxon>Ciliophora</taxon>
        <taxon>Intramacronucleata</taxon>
        <taxon>Spirotrichea</taxon>
        <taxon>Stichotrichia</taxon>
        <taxon>Sporadotrichida</taxon>
        <taxon>Oxytrichidae</taxon>
        <taxon>Stylonychinae</taxon>
        <taxon>Stylonychia</taxon>
    </lineage>
</organism>
<evidence type="ECO:0000313" key="4">
    <source>
        <dbReference type="Proteomes" id="UP000039865"/>
    </source>
</evidence>
<keyword evidence="4" id="KW-1185">Reference proteome</keyword>
<evidence type="ECO:0000313" key="3">
    <source>
        <dbReference type="EMBL" id="CDW78402.1"/>
    </source>
</evidence>
<evidence type="ECO:0000256" key="2">
    <source>
        <dbReference type="SAM" id="MobiDB-lite"/>
    </source>
</evidence>
<dbReference type="Proteomes" id="UP000039865">
    <property type="component" value="Unassembled WGS sequence"/>
</dbReference>
<feature type="region of interest" description="Disordered" evidence="2">
    <location>
        <begin position="523"/>
        <end position="544"/>
    </location>
</feature>
<gene>
    <name evidence="3" type="primary">Contig1119.g1212</name>
    <name evidence="3" type="ORF">STYLEM_7379</name>
</gene>
<name>A0A078AA22_STYLE</name>
<dbReference type="InParanoid" id="A0A078AA22"/>
<keyword evidence="1" id="KW-0175">Coiled coil</keyword>
<proteinExistence type="predicted"/>
<evidence type="ECO:0000256" key="1">
    <source>
        <dbReference type="SAM" id="Coils"/>
    </source>
</evidence>